<organism evidence="10 11">
    <name type="scientific">Triplophysa tibetana</name>
    <dbReference type="NCBI Taxonomy" id="1572043"/>
    <lineage>
        <taxon>Eukaryota</taxon>
        <taxon>Metazoa</taxon>
        <taxon>Chordata</taxon>
        <taxon>Craniata</taxon>
        <taxon>Vertebrata</taxon>
        <taxon>Euteleostomi</taxon>
        <taxon>Actinopterygii</taxon>
        <taxon>Neopterygii</taxon>
        <taxon>Teleostei</taxon>
        <taxon>Ostariophysi</taxon>
        <taxon>Cypriniformes</taxon>
        <taxon>Nemacheilidae</taxon>
        <taxon>Triplophysa</taxon>
    </lineage>
</organism>
<dbReference type="InterPro" id="IPR017386">
    <property type="entry name" value="SOX-12/11/4"/>
</dbReference>
<dbReference type="PANTHER" id="PTHR10270:SF295">
    <property type="entry name" value="TRANSCRIPTION FACTOR SOX"/>
    <property type="match status" value="1"/>
</dbReference>
<evidence type="ECO:0000259" key="9">
    <source>
        <dbReference type="PROSITE" id="PS50118"/>
    </source>
</evidence>
<dbReference type="GO" id="GO:0007420">
    <property type="term" value="P:brain development"/>
    <property type="evidence" value="ECO:0007669"/>
    <property type="project" value="TreeGrafter"/>
</dbReference>
<dbReference type="OrthoDB" id="6247875at2759"/>
<keyword evidence="4 6" id="KW-0804">Transcription</keyword>
<evidence type="ECO:0000256" key="7">
    <source>
        <dbReference type="PROSITE-ProRule" id="PRU00267"/>
    </source>
</evidence>
<keyword evidence="2 6" id="KW-0805">Transcription regulation</keyword>
<evidence type="ECO:0000256" key="6">
    <source>
        <dbReference type="PIRNR" id="PIRNR038098"/>
    </source>
</evidence>
<keyword evidence="5 6" id="KW-0539">Nucleus</keyword>
<dbReference type="GO" id="GO:0000122">
    <property type="term" value="P:negative regulation of transcription by RNA polymerase II"/>
    <property type="evidence" value="ECO:0007669"/>
    <property type="project" value="TreeGrafter"/>
</dbReference>
<feature type="region of interest" description="Disordered" evidence="8">
    <location>
        <begin position="1"/>
        <end position="41"/>
    </location>
</feature>
<dbReference type="PROSITE" id="PS50118">
    <property type="entry name" value="HMG_BOX_2"/>
    <property type="match status" value="1"/>
</dbReference>
<evidence type="ECO:0000256" key="3">
    <source>
        <dbReference type="ARBA" id="ARBA00023125"/>
    </source>
</evidence>
<evidence type="ECO:0000313" key="10">
    <source>
        <dbReference type="EMBL" id="KAA0707721.1"/>
    </source>
</evidence>
<dbReference type="SUPFAM" id="SSF47095">
    <property type="entry name" value="HMG-box"/>
    <property type="match status" value="1"/>
</dbReference>
<feature type="compositionally biased region" description="Polar residues" evidence="8">
    <location>
        <begin position="207"/>
        <end position="216"/>
    </location>
</feature>
<dbReference type="EMBL" id="SOYY01000019">
    <property type="protein sequence ID" value="KAA0707721.1"/>
    <property type="molecule type" value="Genomic_DNA"/>
</dbReference>
<dbReference type="PANTHER" id="PTHR10270">
    <property type="entry name" value="SOX TRANSCRIPTION FACTOR"/>
    <property type="match status" value="1"/>
</dbReference>
<dbReference type="Gene3D" id="1.10.30.10">
    <property type="entry name" value="High mobility group box domain"/>
    <property type="match status" value="1"/>
</dbReference>
<dbReference type="GO" id="GO:0001228">
    <property type="term" value="F:DNA-binding transcription activator activity, RNA polymerase II-specific"/>
    <property type="evidence" value="ECO:0007669"/>
    <property type="project" value="TreeGrafter"/>
</dbReference>
<evidence type="ECO:0000313" key="11">
    <source>
        <dbReference type="Proteomes" id="UP000324632"/>
    </source>
</evidence>
<gene>
    <name evidence="10" type="ORF">E1301_Tti010520</name>
</gene>
<keyword evidence="11" id="KW-1185">Reference proteome</keyword>
<dbReference type="Proteomes" id="UP000324632">
    <property type="component" value="Chromosome 19"/>
</dbReference>
<accession>A0A5A9NFX2</accession>
<evidence type="ECO:0000256" key="1">
    <source>
        <dbReference type="ARBA" id="ARBA00004123"/>
    </source>
</evidence>
<feature type="domain" description="HMG box" evidence="9">
    <location>
        <begin position="48"/>
        <end position="116"/>
    </location>
</feature>
<name>A0A5A9NFX2_9TELE</name>
<feature type="compositionally biased region" description="Polar residues" evidence="8">
    <location>
        <begin position="228"/>
        <end position="242"/>
    </location>
</feature>
<feature type="region of interest" description="Disordered" evidence="8">
    <location>
        <begin position="137"/>
        <end position="276"/>
    </location>
</feature>
<comment type="subcellular location">
    <subcellularLocation>
        <location evidence="1 6">Nucleus</location>
    </subcellularLocation>
</comment>
<dbReference type="Pfam" id="PF00505">
    <property type="entry name" value="HMG_box"/>
    <property type="match status" value="1"/>
</dbReference>
<comment type="caution">
    <text evidence="10">The sequence shown here is derived from an EMBL/GenBank/DDBJ whole genome shotgun (WGS) entry which is preliminary data.</text>
</comment>
<dbReference type="InterPro" id="IPR009071">
    <property type="entry name" value="HMG_box_dom"/>
</dbReference>
<dbReference type="GO" id="GO:0000978">
    <property type="term" value="F:RNA polymerase II cis-regulatory region sequence-specific DNA binding"/>
    <property type="evidence" value="ECO:0007669"/>
    <property type="project" value="TreeGrafter"/>
</dbReference>
<keyword evidence="3 6" id="KW-0238">DNA-binding</keyword>
<dbReference type="AlphaFoldDB" id="A0A5A9NFX2"/>
<dbReference type="PIRSF" id="PIRSF038098">
    <property type="entry name" value="SOX-12/11/4a"/>
    <property type="match status" value="1"/>
</dbReference>
<protein>
    <recommendedName>
        <fullName evidence="6">Transcription factor SOX</fullName>
    </recommendedName>
</protein>
<dbReference type="GO" id="GO:0030182">
    <property type="term" value="P:neuron differentiation"/>
    <property type="evidence" value="ECO:0007669"/>
    <property type="project" value="TreeGrafter"/>
</dbReference>
<dbReference type="InterPro" id="IPR050140">
    <property type="entry name" value="SRY-related_HMG-box_TF-like"/>
</dbReference>
<evidence type="ECO:0000256" key="4">
    <source>
        <dbReference type="ARBA" id="ARBA00023163"/>
    </source>
</evidence>
<sequence>MVQHRSHKYSSVMDGTSTREAADDDGEVFGHVPSNKDPNWCKTPTGHIKRPMNAFMVWSQIERRKIMEQWPDMHNAEISKRLGKRWKQLPDYEKIPFIKEAERLRLKHMADYPDYKYRPRKKSKCIAPVKLGEKLPLKFNKPHSGRSPGLSGKGLKIKPRKHKMNFNSNKYKSYSESDDDAMDVNLDLSPGVLQDDHNRSSHFVHHQQATNSSEDQQPVPELREKVAISQTSNIQSLPSQKDCQAAPKTPVCKPRGSTSGRSSTPTSTSSSSLVSSACSDEELDEELLHIISNSMPMDCSNLDKDFEAFHANSGSHFDFPDYCTPEVNEMISGDLLVPSISDLVFTY</sequence>
<dbReference type="InterPro" id="IPR036910">
    <property type="entry name" value="HMG_box_dom_sf"/>
</dbReference>
<dbReference type="GO" id="GO:0005634">
    <property type="term" value="C:nucleus"/>
    <property type="evidence" value="ECO:0007669"/>
    <property type="project" value="UniProtKB-SubCell"/>
</dbReference>
<dbReference type="FunFam" id="1.10.30.10:FF:000007">
    <property type="entry name" value="Transcription factor SOX"/>
    <property type="match status" value="1"/>
</dbReference>
<reference evidence="10 11" key="1">
    <citation type="journal article" date="2019" name="Mol. Ecol. Resour.">
        <title>Chromosome-level genome assembly of Triplophysa tibetana, a fish adapted to the harsh high-altitude environment of the Tibetan Plateau.</title>
        <authorList>
            <person name="Yang X."/>
            <person name="Liu H."/>
            <person name="Ma Z."/>
            <person name="Zou Y."/>
            <person name="Zou M."/>
            <person name="Mao Y."/>
            <person name="Li X."/>
            <person name="Wang H."/>
            <person name="Chen T."/>
            <person name="Wang W."/>
            <person name="Yang R."/>
        </authorList>
    </citation>
    <scope>NUCLEOTIDE SEQUENCE [LARGE SCALE GENOMIC DNA]</scope>
    <source>
        <strain evidence="10">TTIB1903HZAU</strain>
        <tissue evidence="10">Muscle</tissue>
    </source>
</reference>
<feature type="compositionally biased region" description="Low complexity" evidence="8">
    <location>
        <begin position="257"/>
        <end position="276"/>
    </location>
</feature>
<evidence type="ECO:0000256" key="2">
    <source>
        <dbReference type="ARBA" id="ARBA00023015"/>
    </source>
</evidence>
<dbReference type="SMART" id="SM00398">
    <property type="entry name" value="HMG"/>
    <property type="match status" value="1"/>
</dbReference>
<feature type="DNA-binding region" description="HMG box" evidence="7">
    <location>
        <begin position="48"/>
        <end position="116"/>
    </location>
</feature>
<proteinExistence type="predicted"/>
<dbReference type="GO" id="GO:0048593">
    <property type="term" value="P:camera-type eye morphogenesis"/>
    <property type="evidence" value="ECO:0007669"/>
    <property type="project" value="TreeGrafter"/>
</dbReference>
<evidence type="ECO:0000256" key="5">
    <source>
        <dbReference type="ARBA" id="ARBA00023242"/>
    </source>
</evidence>
<evidence type="ECO:0000256" key="8">
    <source>
        <dbReference type="SAM" id="MobiDB-lite"/>
    </source>
</evidence>
<feature type="compositionally biased region" description="Basic residues" evidence="8">
    <location>
        <begin position="155"/>
        <end position="164"/>
    </location>
</feature>
<feature type="compositionally biased region" description="Polar residues" evidence="8">
    <location>
        <begin position="165"/>
        <end position="174"/>
    </location>
</feature>
<dbReference type="CDD" id="cd22038">
    <property type="entry name" value="HMG-box_SoxC_SOX12"/>
    <property type="match status" value="1"/>
</dbReference>